<evidence type="ECO:0000313" key="1">
    <source>
        <dbReference type="EMBL" id="GAI71255.1"/>
    </source>
</evidence>
<organism evidence="1">
    <name type="scientific">marine sediment metagenome</name>
    <dbReference type="NCBI Taxonomy" id="412755"/>
    <lineage>
        <taxon>unclassified sequences</taxon>
        <taxon>metagenomes</taxon>
        <taxon>ecological metagenomes</taxon>
    </lineage>
</organism>
<proteinExistence type="predicted"/>
<gene>
    <name evidence="1" type="ORF">S06H3_65718</name>
</gene>
<comment type="caution">
    <text evidence="1">The sequence shown here is derived from an EMBL/GenBank/DDBJ whole genome shotgun (WGS) entry which is preliminary data.</text>
</comment>
<reference evidence="1" key="1">
    <citation type="journal article" date="2014" name="Front. Microbiol.">
        <title>High frequency of phylogenetically diverse reductive dehalogenase-homologous genes in deep subseafloor sedimentary metagenomes.</title>
        <authorList>
            <person name="Kawai M."/>
            <person name="Futagami T."/>
            <person name="Toyoda A."/>
            <person name="Takaki Y."/>
            <person name="Nishi S."/>
            <person name="Hori S."/>
            <person name="Arai W."/>
            <person name="Tsubouchi T."/>
            <person name="Morono Y."/>
            <person name="Uchiyama I."/>
            <person name="Ito T."/>
            <person name="Fujiyama A."/>
            <person name="Inagaki F."/>
            <person name="Takami H."/>
        </authorList>
    </citation>
    <scope>NUCLEOTIDE SEQUENCE</scope>
    <source>
        <strain evidence="1">Expedition CK06-06</strain>
    </source>
</reference>
<dbReference type="EMBL" id="BARV01044382">
    <property type="protein sequence ID" value="GAI71255.1"/>
    <property type="molecule type" value="Genomic_DNA"/>
</dbReference>
<dbReference type="CDD" id="cd00761">
    <property type="entry name" value="Glyco_tranf_GTA_type"/>
    <property type="match status" value="1"/>
</dbReference>
<dbReference type="AlphaFoldDB" id="X1S733"/>
<evidence type="ECO:0008006" key="2">
    <source>
        <dbReference type="Google" id="ProtNLM"/>
    </source>
</evidence>
<feature type="non-terminal residue" evidence="1">
    <location>
        <position position="85"/>
    </location>
</feature>
<name>X1S733_9ZZZZ</name>
<accession>X1S733</accession>
<protein>
    <recommendedName>
        <fullName evidence="2">Glycosyltransferase 2-like domain-containing protein</fullName>
    </recommendedName>
</protein>
<sequence>MSHKHSWLKYMRYDERLSHWQAKDAGVWNSTGEILWFLDSHVIPSHNIAFGLRYYVNNYEELNGTLHFPWTYHILESQRLIYKMV</sequence>